<feature type="compositionally biased region" description="Basic and acidic residues" evidence="2">
    <location>
        <begin position="275"/>
        <end position="284"/>
    </location>
</feature>
<dbReference type="GO" id="GO:0006304">
    <property type="term" value="P:DNA modification"/>
    <property type="evidence" value="ECO:0007669"/>
    <property type="project" value="InterPro"/>
</dbReference>
<comment type="caution">
    <text evidence="5">The sequence shown here is derived from an EMBL/GenBank/DDBJ whole genome shotgun (WGS) entry which is preliminary data.</text>
</comment>
<dbReference type="PANTHER" id="PTHR41313">
    <property type="entry name" value="ADENINE-SPECIFIC METHYLTRANSFERASE"/>
    <property type="match status" value="1"/>
</dbReference>
<evidence type="ECO:0000256" key="2">
    <source>
        <dbReference type="SAM" id="MobiDB-lite"/>
    </source>
</evidence>
<dbReference type="SMART" id="SM00487">
    <property type="entry name" value="DEXDc"/>
    <property type="match status" value="1"/>
</dbReference>
<evidence type="ECO:0000259" key="3">
    <source>
        <dbReference type="PROSITE" id="PS51192"/>
    </source>
</evidence>
<feature type="compositionally biased region" description="Basic and acidic residues" evidence="2">
    <location>
        <begin position="296"/>
        <end position="315"/>
    </location>
</feature>
<evidence type="ECO:0000313" key="6">
    <source>
        <dbReference type="Proteomes" id="UP000075666"/>
    </source>
</evidence>
<dbReference type="InterPro" id="IPR014001">
    <property type="entry name" value="Helicase_ATP-bd"/>
</dbReference>
<dbReference type="CDD" id="cd02440">
    <property type="entry name" value="AdoMet_MTases"/>
    <property type="match status" value="1"/>
</dbReference>
<dbReference type="GO" id="GO:0009007">
    <property type="term" value="F:site-specific DNA-methyltransferase (adenine-specific) activity"/>
    <property type="evidence" value="ECO:0007669"/>
    <property type="project" value="UniProtKB-EC"/>
</dbReference>
<dbReference type="InterPro" id="IPR029063">
    <property type="entry name" value="SAM-dependent_MTases_sf"/>
</dbReference>
<evidence type="ECO:0008006" key="7">
    <source>
        <dbReference type="Google" id="ProtNLM"/>
    </source>
</evidence>
<dbReference type="SUPFAM" id="SSF53335">
    <property type="entry name" value="S-adenosyl-L-methionine-dependent methyltransferases"/>
    <property type="match status" value="1"/>
</dbReference>
<evidence type="ECO:0000259" key="4">
    <source>
        <dbReference type="PROSITE" id="PS51194"/>
    </source>
</evidence>
<dbReference type="PATRIC" id="fig|46224.3.peg.3998"/>
<feature type="compositionally biased region" description="Low complexity" evidence="2">
    <location>
        <begin position="262"/>
        <end position="274"/>
    </location>
</feature>
<dbReference type="PROSITE" id="PS51194">
    <property type="entry name" value="HELICASE_CTER"/>
    <property type="match status" value="1"/>
</dbReference>
<dbReference type="Gene3D" id="3.40.50.150">
    <property type="entry name" value="Vaccinia Virus protein VP39"/>
    <property type="match status" value="1"/>
</dbReference>
<feature type="coiled-coil region" evidence="1">
    <location>
        <begin position="532"/>
        <end position="559"/>
    </location>
</feature>
<dbReference type="SUPFAM" id="SSF52540">
    <property type="entry name" value="P-loop containing nucleoside triphosphate hydrolases"/>
    <property type="match status" value="2"/>
</dbReference>
<dbReference type="InterPro" id="IPR052933">
    <property type="entry name" value="DNA_Protect_Modify"/>
</dbReference>
<dbReference type="PRINTS" id="PR00507">
    <property type="entry name" value="N12N6MTFRASE"/>
</dbReference>
<feature type="domain" description="Helicase ATP-binding" evidence="3">
    <location>
        <begin position="1312"/>
        <end position="1561"/>
    </location>
</feature>
<dbReference type="Proteomes" id="UP000075666">
    <property type="component" value="Unassembled WGS sequence"/>
</dbReference>
<keyword evidence="6" id="KW-1185">Reference proteome</keyword>
<dbReference type="STRING" id="46224.B4102_2186"/>
<dbReference type="Gene3D" id="3.40.50.10810">
    <property type="entry name" value="Tandem AAA-ATPase domain"/>
    <property type="match status" value="2"/>
</dbReference>
<dbReference type="PANTHER" id="PTHR41313:SF1">
    <property type="entry name" value="DNA METHYLASE ADENINE-SPECIFIC DOMAIN-CONTAINING PROTEIN"/>
    <property type="match status" value="1"/>
</dbReference>
<accession>A0A150LGJ3</accession>
<keyword evidence="1" id="KW-0175">Coiled coil</keyword>
<name>A0A150LGJ3_9BACI</name>
<evidence type="ECO:0000256" key="1">
    <source>
        <dbReference type="SAM" id="Coils"/>
    </source>
</evidence>
<feature type="region of interest" description="Disordered" evidence="2">
    <location>
        <begin position="232"/>
        <end position="326"/>
    </location>
</feature>
<sequence length="2137" mass="245314">MLATKNIWKKVNREIVPSSKAIMVTKYEEGQQIIDYLFDITQTKGSNIERPMWSIQPFEREYISNRLSIDEVNTLEEKMDIFTKNVVLQMYLNAEDHCEKAFDEYSEIAKNSYLKSFFNLLVSSAQFSVREKSGLDHAQSTDFSFLKEIRDVPKLNILGYLISSSTKAVMSEIAKIKKQYSIERDGKNEHIISNERGRESISEHRSEQQSRIGSTIRNIWKTGHDIFARKEPDSVLGASDGRNIDGKNAPSRFGSERKDSESNGGNEENQSSNENRGHNGENKSSKLIKVPGGRNSLERIRTTNEINENKDKQEEPDSNIETGSSVFSSGDDIQLELFNDWDSVGVEVEEKTEIVANPSSITQKDIDFVLLRGTGFENGKFRVIDFYATNPSDKESVKFLKSEYGIGGWGYKGFNVSHDSKGITIRKGEILNPEKESTIKWLDVSNRLKGLINLDRYLSSEEKLKMETYRQKQEKKSDGYQIERTIETNESTIETDPSQKDEIKNLLSIQNYRYDVSHNLYSGGDKTKYKNNVAAIRLLKQLESNKEIASAEQQKILARYVGWGGLANAFNPDSDKWEKEYKELKALLTEREYREAMESTITAYYTEPAIIEKIYKALQNFGFKSGNILDPAMGTGNFFSVLPQEMTDSKLFGVEIDSITGRIAKQLYPEANVQVQGYETTKFKDNQFDVVLGNIPFNNISIHDERYDTPKFLIHDYFIAKSLDVVKPGGIIAVITSRGTMDKKSSTTREYIAKRSELLGAIRLPNTAFKSIAGTEVTTDILFLKKRDSPLDSIPQGPERPDWMDIEPIEGRIGIEINRYFKNNPDMILGTMEYANFYGGTSEYKCVPKQDQELLPALDIAVNSIEGTFSAKQDEEKVVENTIINKEIESEEIMDSQGIKNFTYVVKNQRLYYCENDLLIPQKLPKTQTERIKGLCEIRIALQDVINIQSAPYEENDLKELQIILNDKYDKFVQKYGYINDRANQRAFYQDDQLPLLLSIEDEENDKTFKKAAIFNKATIRPQVTKNKAETAQEALEMSLNKNMKVDLAYMSKVYSKEPEIIIEELGDRIYLNPEKYTEDITVGWEVSDEYLTGNVHDKLEYAKMMAKQNPEIFTRNILALEDVQPARLLPGDINYKIGSPWIPKEYYKQFMYELFETSNFNKTSKYGIRLEHSTITNVWKVEGKDREYNSVKVNSVFGTKRRNAYQIFEDCLNLQDSTVRDQEKYYDINGNEQTRYVINPKETMIARSKQHEIQSSFNRWLFSEPKRSEHLLQIYNEKFNTIRPRSYNGEHLTFPDMNKERQLRTHQKNAVARILSTGRALLAHEVGAGKTAAMIAGAMKLKQIGAIKKPMFVVMNHTIDQWASEFLRFYPGANVLITTKKDFEKQNRQKFVSKIATGNYDAVIIGHSQFEKIPISKERQENNLRKEINTLTYEIQEAKKQEGNDWSVKQLVIFQKSLENRLKKLAAESKKDNVINFEDLGVDCLFVDEAHVYKNLFTLTKLRNVAGIGTSSSQRASDMKMKCEYIQEQNQGRGVIFATATPVTNSMSELFVMQRFLQPEALNRAGLEFFDNWAGTFGEVVSSLEMTPEGSGYRMKSRFSKFHNLPELMNMFNMVGDIQTAEMLNLPVPELDGGKAKIIVSECSDFQKNMMDEFVVRSEDIRNGSVDPSIDNMLKLTHEAKLMAIDPRLIDENAPINENSKLNICVRNVFNIWEDTKDKKSTQMIFCDSGTPKPNKFNVYDEIKSKLIEKGIPAEEIAFIHDAKTDMQRDKLFSKVRKGEVRVLLGSTSKVGTGTNVQDKLIAGHHIDCPWRPADLTQRDGRIIRQGNENSKVSIYRYVTKGTFDSYLWQIQEQKLRYISQVMTGKNISRSCNDTDETVLTAAEVKAIATDNPLLLEKMTLDNEVDRLNLIKNRWINERTTMERNLAITYPNRIKECEEQIQKINSDISIVQDNQTEGLSIELKGITYVDEKEAEQALKSIINTETLGENEIMIGKYRGLDIFIRKNVFDELCIGIEGKSKFDLKIGERLNIQKLERIVDQYKDKIVESKDYIDQVKSQIKTVELELKKPFRYENELQELLKKQSELNLKMEFKGQIVEDNNDKSTDSELKDSVITESYPEGNKFKKNSTDIVLDF</sequence>
<dbReference type="GO" id="GO:0005524">
    <property type="term" value="F:ATP binding"/>
    <property type="evidence" value="ECO:0007669"/>
    <property type="project" value="InterPro"/>
</dbReference>
<dbReference type="InterPro" id="IPR000330">
    <property type="entry name" value="SNF2_N"/>
</dbReference>
<dbReference type="InterPro" id="IPR038718">
    <property type="entry name" value="SNF2-like_sf"/>
</dbReference>
<organism evidence="5 6">
    <name type="scientific">Heyndrickxia sporothermodurans</name>
    <dbReference type="NCBI Taxonomy" id="46224"/>
    <lineage>
        <taxon>Bacteria</taxon>
        <taxon>Bacillati</taxon>
        <taxon>Bacillota</taxon>
        <taxon>Bacilli</taxon>
        <taxon>Bacillales</taxon>
        <taxon>Bacillaceae</taxon>
        <taxon>Heyndrickxia</taxon>
    </lineage>
</organism>
<dbReference type="Gene3D" id="3.40.50.300">
    <property type="entry name" value="P-loop containing nucleotide triphosphate hydrolases"/>
    <property type="match status" value="1"/>
</dbReference>
<dbReference type="InterPro" id="IPR001650">
    <property type="entry name" value="Helicase_C-like"/>
</dbReference>
<dbReference type="PROSITE" id="PS51192">
    <property type="entry name" value="HELICASE_ATP_BIND_1"/>
    <property type="match status" value="1"/>
</dbReference>
<dbReference type="Pfam" id="PF00271">
    <property type="entry name" value="Helicase_C"/>
    <property type="match status" value="1"/>
</dbReference>
<dbReference type="EMBL" id="LQYN01000006">
    <property type="protein sequence ID" value="KYD11458.1"/>
    <property type="molecule type" value="Genomic_DNA"/>
</dbReference>
<protein>
    <recommendedName>
        <fullName evidence="7">Helicase</fullName>
    </recommendedName>
</protein>
<dbReference type="Pfam" id="PF00176">
    <property type="entry name" value="SNF2-rel_dom"/>
    <property type="match status" value="1"/>
</dbReference>
<feature type="compositionally biased region" description="Basic and acidic residues" evidence="2">
    <location>
        <begin position="187"/>
        <end position="208"/>
    </location>
</feature>
<reference evidence="5 6" key="1">
    <citation type="submission" date="2016-01" db="EMBL/GenBank/DDBJ databases">
        <title>Genome Sequences of Twelve Sporeforming Bacillus Species Isolated from Foods.</title>
        <authorList>
            <person name="Berendsen E.M."/>
            <person name="Wells-Bennik M.H."/>
            <person name="Krawcyk A.O."/>
            <person name="De Jong A."/>
            <person name="Holsappel S."/>
            <person name="Eijlander R.T."/>
            <person name="Kuipers O.P."/>
        </authorList>
    </citation>
    <scope>NUCLEOTIDE SEQUENCE [LARGE SCALE GENOMIC DNA]</scope>
    <source>
        <strain evidence="5 6">B4102</strain>
    </source>
</reference>
<dbReference type="InterPro" id="IPR011639">
    <property type="entry name" value="MethylTrfase_TaqI-like_dom"/>
</dbReference>
<feature type="region of interest" description="Disordered" evidence="2">
    <location>
        <begin position="187"/>
        <end position="216"/>
    </location>
</feature>
<dbReference type="Pfam" id="PF07669">
    <property type="entry name" value="Eco57I"/>
    <property type="match status" value="1"/>
</dbReference>
<dbReference type="SMART" id="SM00490">
    <property type="entry name" value="HELICc"/>
    <property type="match status" value="1"/>
</dbReference>
<evidence type="ECO:0000313" key="5">
    <source>
        <dbReference type="EMBL" id="KYD11458.1"/>
    </source>
</evidence>
<feature type="domain" description="Helicase C-terminal" evidence="4">
    <location>
        <begin position="1709"/>
        <end position="1887"/>
    </location>
</feature>
<proteinExistence type="predicted"/>
<gene>
    <name evidence="5" type="ORF">B4102_2186</name>
</gene>
<dbReference type="InterPro" id="IPR027417">
    <property type="entry name" value="P-loop_NTPase"/>
</dbReference>